<dbReference type="RefSeq" id="WP_189225018.1">
    <property type="nucleotide sequence ID" value="NZ_BMRG01000008.1"/>
</dbReference>
<protein>
    <submittedName>
        <fullName evidence="1">Uncharacterized protein</fullName>
    </submittedName>
</protein>
<accession>A0A918EFM6</accession>
<evidence type="ECO:0000313" key="1">
    <source>
        <dbReference type="EMBL" id="GGP65129.1"/>
    </source>
</evidence>
<proteinExistence type="predicted"/>
<gene>
    <name evidence="1" type="ORF">GCM10010185_42250</name>
</gene>
<dbReference type="EMBL" id="BMRG01000008">
    <property type="protein sequence ID" value="GGP65129.1"/>
    <property type="molecule type" value="Genomic_DNA"/>
</dbReference>
<dbReference type="AlphaFoldDB" id="A0A918EFM6"/>
<keyword evidence="2" id="KW-1185">Reference proteome</keyword>
<name>A0A918EFM6_9PSEU</name>
<reference evidence="1" key="1">
    <citation type="journal article" date="2014" name="Int. J. Syst. Evol. Microbiol.">
        <title>Complete genome sequence of Corynebacterium casei LMG S-19264T (=DSM 44701T), isolated from a smear-ripened cheese.</title>
        <authorList>
            <consortium name="US DOE Joint Genome Institute (JGI-PGF)"/>
            <person name="Walter F."/>
            <person name="Albersmeier A."/>
            <person name="Kalinowski J."/>
            <person name="Ruckert C."/>
        </authorList>
    </citation>
    <scope>NUCLEOTIDE SEQUENCE</scope>
    <source>
        <strain evidence="1">JCM 3313</strain>
    </source>
</reference>
<reference evidence="1" key="2">
    <citation type="submission" date="2020-09" db="EMBL/GenBank/DDBJ databases">
        <authorList>
            <person name="Sun Q."/>
            <person name="Ohkuma M."/>
        </authorList>
    </citation>
    <scope>NUCLEOTIDE SEQUENCE</scope>
    <source>
        <strain evidence="1">JCM 3313</strain>
    </source>
</reference>
<dbReference type="Proteomes" id="UP000639606">
    <property type="component" value="Unassembled WGS sequence"/>
</dbReference>
<organism evidence="1 2">
    <name type="scientific">Saccharothrix coeruleofusca</name>
    <dbReference type="NCBI Taxonomy" id="33919"/>
    <lineage>
        <taxon>Bacteria</taxon>
        <taxon>Bacillati</taxon>
        <taxon>Actinomycetota</taxon>
        <taxon>Actinomycetes</taxon>
        <taxon>Pseudonocardiales</taxon>
        <taxon>Pseudonocardiaceae</taxon>
        <taxon>Saccharothrix</taxon>
    </lineage>
</organism>
<evidence type="ECO:0000313" key="2">
    <source>
        <dbReference type="Proteomes" id="UP000639606"/>
    </source>
</evidence>
<sequence length="156" mass="17760">MTDRVEVSGGFRQEDFEADGSLRDVCVLEAGLPVWERLVRAVVESSWEHQFEVDGEPRPLEEFSVSEFFASAEDQDVSARLAVRVGEVWFDCFFSDVEEVEFSFDPAEIADGERFGSLERFMVWLAGACDRRVVMTVETTRHDDIPVLLETRKVDG</sequence>
<comment type="caution">
    <text evidence="1">The sequence shown here is derived from an EMBL/GenBank/DDBJ whole genome shotgun (WGS) entry which is preliminary data.</text>
</comment>